<gene>
    <name evidence="2" type="ordered locus">Ecym_2561</name>
</gene>
<feature type="region of interest" description="Disordered" evidence="1">
    <location>
        <begin position="78"/>
        <end position="97"/>
    </location>
</feature>
<proteinExistence type="predicted"/>
<dbReference type="AlphaFoldDB" id="G8JQC2"/>
<evidence type="ECO:0000313" key="3">
    <source>
        <dbReference type="Proteomes" id="UP000006790"/>
    </source>
</evidence>
<dbReference type="HOGENOM" id="CLU_698360_0_0_1"/>
<dbReference type="OMA" id="SHDINCH"/>
<dbReference type="RefSeq" id="XP_003645097.1">
    <property type="nucleotide sequence ID" value="XM_003645049.1"/>
</dbReference>
<dbReference type="GeneID" id="11471928"/>
<dbReference type="FunCoup" id="G8JQC2">
    <property type="interactions" value="107"/>
</dbReference>
<evidence type="ECO:0000256" key="1">
    <source>
        <dbReference type="SAM" id="MobiDB-lite"/>
    </source>
</evidence>
<feature type="region of interest" description="Disordered" evidence="1">
    <location>
        <begin position="169"/>
        <end position="241"/>
    </location>
</feature>
<reference evidence="3" key="1">
    <citation type="journal article" date="2012" name="G3 (Bethesda)">
        <title>Pichia sorbitophila, an interspecies yeast hybrid reveals early steps of genome resolution following polyploidization.</title>
        <authorList>
            <person name="Leh Louis V."/>
            <person name="Despons L."/>
            <person name="Friedrich A."/>
            <person name="Martin T."/>
            <person name="Durrens P."/>
            <person name="Casaregola S."/>
            <person name="Neuveglise C."/>
            <person name="Fairhead C."/>
            <person name="Marck C."/>
            <person name="Cruz J.A."/>
            <person name="Straub M.L."/>
            <person name="Kugler V."/>
            <person name="Sacerdot C."/>
            <person name="Uzunov Z."/>
            <person name="Thierry A."/>
            <person name="Weiss S."/>
            <person name="Bleykasten C."/>
            <person name="De Montigny J."/>
            <person name="Jacques N."/>
            <person name="Jung P."/>
            <person name="Lemaire M."/>
            <person name="Mallet S."/>
            <person name="Morel G."/>
            <person name="Richard G.F."/>
            <person name="Sarkar A."/>
            <person name="Savel G."/>
            <person name="Schacherer J."/>
            <person name="Seret M.L."/>
            <person name="Talla E."/>
            <person name="Samson G."/>
            <person name="Jubin C."/>
            <person name="Poulain J."/>
            <person name="Vacherie B."/>
            <person name="Barbe V."/>
            <person name="Pelletier E."/>
            <person name="Sherman D.J."/>
            <person name="Westhof E."/>
            <person name="Weissenbach J."/>
            <person name="Baret P.V."/>
            <person name="Wincker P."/>
            <person name="Gaillardin C."/>
            <person name="Dujon B."/>
            <person name="Souciet J.L."/>
        </authorList>
    </citation>
    <scope>NUCLEOTIDE SEQUENCE [LARGE SCALE GENOMIC DNA]</scope>
    <source>
        <strain evidence="3">CBS 270.75 / DBVPG 7215 / KCTC 17166 / NRRL Y-17582</strain>
    </source>
</reference>
<feature type="compositionally biased region" description="Basic and acidic residues" evidence="1">
    <location>
        <begin position="231"/>
        <end position="240"/>
    </location>
</feature>
<dbReference type="Proteomes" id="UP000006790">
    <property type="component" value="Chromosome 2"/>
</dbReference>
<dbReference type="InParanoid" id="G8JQC2"/>
<dbReference type="EMBL" id="CP002498">
    <property type="protein sequence ID" value="AET38280.1"/>
    <property type="molecule type" value="Genomic_DNA"/>
</dbReference>
<evidence type="ECO:0000313" key="2">
    <source>
        <dbReference type="EMBL" id="AET38280.1"/>
    </source>
</evidence>
<name>G8JQC2_ERECY</name>
<dbReference type="OrthoDB" id="4066875at2759"/>
<dbReference type="KEGG" id="erc:Ecym_2561"/>
<organism evidence="2 3">
    <name type="scientific">Eremothecium cymbalariae (strain CBS 270.75 / DBVPG 7215 / KCTC 17166 / NRRL Y-17582)</name>
    <name type="common">Yeast</name>
    <dbReference type="NCBI Taxonomy" id="931890"/>
    <lineage>
        <taxon>Eukaryota</taxon>
        <taxon>Fungi</taxon>
        <taxon>Dikarya</taxon>
        <taxon>Ascomycota</taxon>
        <taxon>Saccharomycotina</taxon>
        <taxon>Saccharomycetes</taxon>
        <taxon>Saccharomycetales</taxon>
        <taxon>Saccharomycetaceae</taxon>
        <taxon>Eremothecium</taxon>
    </lineage>
</organism>
<sequence>MTANLRVQTGAELLSRTSHDINCHLSEARSQCPLSSSLDGSNRVDDAKLQSPLATEDSPDAVRLRNFSFPNINSSECPSSGRISIGGKSLPHDPSRNSLIKREKTFNMEESQSEALFNHLKLYTIGNNNRESHSGYNTLKSKFWSHSRKSSEDSPRLSLLSHRRSSLFSSNYADSSSSGRPSVGSSGSSGTKSYHKRSRDHVSVPICIKSPNGRKSEPLFAVNLPSSQRNEQPEERRKTTENMNLQGAIAEDTSEQLRRNSSGNFGSLLDFTSKTGIQAKGHVFAHCPESGDRPTPVIDLNIGTWDAGIYQSYPEGIRKSSDSLLSSLTSRNSSIPDFSKHLVSRDVSQIQNEGEQLDEESSEEQCVLSQDQLLGVPELQNDDDVLNLQEFLKNC</sequence>
<feature type="compositionally biased region" description="Low complexity" evidence="1">
    <location>
        <begin position="169"/>
        <end position="192"/>
    </location>
</feature>
<protein>
    <submittedName>
        <fullName evidence="2">Uncharacterized protein</fullName>
    </submittedName>
</protein>
<keyword evidence="3" id="KW-1185">Reference proteome</keyword>
<accession>G8JQC2</accession>